<organism evidence="2 3">
    <name type="scientific">Dysgonomonas alginatilytica</name>
    <dbReference type="NCBI Taxonomy" id="1605892"/>
    <lineage>
        <taxon>Bacteria</taxon>
        <taxon>Pseudomonadati</taxon>
        <taxon>Bacteroidota</taxon>
        <taxon>Bacteroidia</taxon>
        <taxon>Bacteroidales</taxon>
        <taxon>Dysgonomonadaceae</taxon>
        <taxon>Dysgonomonas</taxon>
    </lineage>
</organism>
<gene>
    <name evidence="2" type="ORF">CLV62_108113</name>
</gene>
<protein>
    <submittedName>
        <fullName evidence="2">Type I phosphodiesterase/nucleotide pyrophosphatase</fullName>
    </submittedName>
</protein>
<dbReference type="InterPro" id="IPR002591">
    <property type="entry name" value="Phosphodiest/P_Trfase"/>
</dbReference>
<dbReference type="Proteomes" id="UP000247973">
    <property type="component" value="Unassembled WGS sequence"/>
</dbReference>
<name>A0A2V3PRW2_9BACT</name>
<dbReference type="RefSeq" id="WP_110310381.1">
    <property type="nucleotide sequence ID" value="NZ_QICL01000008.1"/>
</dbReference>
<dbReference type="AlphaFoldDB" id="A0A2V3PRW2"/>
<sequence length="294" mass="32254">MKNRLLFLALFFIAFQINAANKAKHVVLIGCDGFGGYAFEKANIPNIKKLAQNGSMTLEMRTVLPSSSAVNWASILMGAGPTFHGYTEWGSKTPEIPSVTTSKYGKFPSIFTILREQKPNSKTALVYSWEGIEYLVEKDIINIVVPTKSNENLSADTAASIIIREKPDFIFIHFDEPDHVGHSIGHDTPEYYSTLEIVDQRVGKIIDSVNEAGIADETVIILLADHGGIDKGHGGKTLQEVQVPFIISGAGIKKNHKITDTAIVYDTAATIAKILGMKQPQAWRGIPLQDVFLK</sequence>
<dbReference type="EMBL" id="QICL01000008">
    <property type="protein sequence ID" value="PXV65115.1"/>
    <property type="molecule type" value="Genomic_DNA"/>
</dbReference>
<feature type="signal peptide" evidence="1">
    <location>
        <begin position="1"/>
        <end position="19"/>
    </location>
</feature>
<keyword evidence="1" id="KW-0732">Signal</keyword>
<evidence type="ECO:0000313" key="3">
    <source>
        <dbReference type="Proteomes" id="UP000247973"/>
    </source>
</evidence>
<reference evidence="2 3" key="1">
    <citation type="submission" date="2018-03" db="EMBL/GenBank/DDBJ databases">
        <title>Genomic Encyclopedia of Archaeal and Bacterial Type Strains, Phase II (KMG-II): from individual species to whole genera.</title>
        <authorList>
            <person name="Goeker M."/>
        </authorList>
    </citation>
    <scope>NUCLEOTIDE SEQUENCE [LARGE SCALE GENOMIC DNA]</scope>
    <source>
        <strain evidence="2 3">DSM 100214</strain>
    </source>
</reference>
<evidence type="ECO:0000313" key="2">
    <source>
        <dbReference type="EMBL" id="PXV65115.1"/>
    </source>
</evidence>
<dbReference type="Pfam" id="PF01663">
    <property type="entry name" value="Phosphodiest"/>
    <property type="match status" value="1"/>
</dbReference>
<dbReference type="CDD" id="cd00016">
    <property type="entry name" value="ALP_like"/>
    <property type="match status" value="1"/>
</dbReference>
<dbReference type="PANTHER" id="PTHR10151">
    <property type="entry name" value="ECTONUCLEOTIDE PYROPHOSPHATASE/PHOSPHODIESTERASE"/>
    <property type="match status" value="1"/>
</dbReference>
<dbReference type="Gene3D" id="3.40.720.10">
    <property type="entry name" value="Alkaline Phosphatase, subunit A"/>
    <property type="match status" value="1"/>
</dbReference>
<dbReference type="PANTHER" id="PTHR10151:SF120">
    <property type="entry name" value="BIS(5'-ADENOSYL)-TRIPHOSPHATASE"/>
    <property type="match status" value="1"/>
</dbReference>
<proteinExistence type="predicted"/>
<dbReference type="InterPro" id="IPR017850">
    <property type="entry name" value="Alkaline_phosphatase_core_sf"/>
</dbReference>
<evidence type="ECO:0000256" key="1">
    <source>
        <dbReference type="SAM" id="SignalP"/>
    </source>
</evidence>
<dbReference type="GO" id="GO:0016787">
    <property type="term" value="F:hydrolase activity"/>
    <property type="evidence" value="ECO:0007669"/>
    <property type="project" value="UniProtKB-ARBA"/>
</dbReference>
<accession>A0A2V3PRW2</accession>
<keyword evidence="3" id="KW-1185">Reference proteome</keyword>
<comment type="caution">
    <text evidence="2">The sequence shown here is derived from an EMBL/GenBank/DDBJ whole genome shotgun (WGS) entry which is preliminary data.</text>
</comment>
<dbReference type="SUPFAM" id="SSF53649">
    <property type="entry name" value="Alkaline phosphatase-like"/>
    <property type="match status" value="1"/>
</dbReference>
<dbReference type="OrthoDB" id="279982at2"/>
<feature type="chain" id="PRO_5015957659" evidence="1">
    <location>
        <begin position="20"/>
        <end position="294"/>
    </location>
</feature>